<dbReference type="EMBL" id="JAYMYQ010000001">
    <property type="protein sequence ID" value="KAK7361522.1"/>
    <property type="molecule type" value="Genomic_DNA"/>
</dbReference>
<accession>A0AAN9N049</accession>
<sequence>MGLHSRAMRSQHRERGKEAEHLPQQIRNIDSELRVILIPQTHTCQEPSTQPTFRTGRYHRISLITIPRKFTKFSSHL</sequence>
<feature type="region of interest" description="Disordered" evidence="1">
    <location>
        <begin position="1"/>
        <end position="24"/>
    </location>
</feature>
<feature type="compositionally biased region" description="Basic residues" evidence="1">
    <location>
        <begin position="1"/>
        <end position="10"/>
    </location>
</feature>
<name>A0AAN9N049_CANGL</name>
<dbReference type="AlphaFoldDB" id="A0AAN9N049"/>
<proteinExistence type="predicted"/>
<feature type="compositionally biased region" description="Basic and acidic residues" evidence="1">
    <location>
        <begin position="11"/>
        <end position="21"/>
    </location>
</feature>
<dbReference type="Proteomes" id="UP001367508">
    <property type="component" value="Unassembled WGS sequence"/>
</dbReference>
<evidence type="ECO:0000313" key="2">
    <source>
        <dbReference type="EMBL" id="KAK7361522.1"/>
    </source>
</evidence>
<organism evidence="2 3">
    <name type="scientific">Canavalia gladiata</name>
    <name type="common">Sword bean</name>
    <name type="synonym">Dolichos gladiatus</name>
    <dbReference type="NCBI Taxonomy" id="3824"/>
    <lineage>
        <taxon>Eukaryota</taxon>
        <taxon>Viridiplantae</taxon>
        <taxon>Streptophyta</taxon>
        <taxon>Embryophyta</taxon>
        <taxon>Tracheophyta</taxon>
        <taxon>Spermatophyta</taxon>
        <taxon>Magnoliopsida</taxon>
        <taxon>eudicotyledons</taxon>
        <taxon>Gunneridae</taxon>
        <taxon>Pentapetalae</taxon>
        <taxon>rosids</taxon>
        <taxon>fabids</taxon>
        <taxon>Fabales</taxon>
        <taxon>Fabaceae</taxon>
        <taxon>Papilionoideae</taxon>
        <taxon>50 kb inversion clade</taxon>
        <taxon>NPAAA clade</taxon>
        <taxon>indigoferoid/millettioid clade</taxon>
        <taxon>Phaseoleae</taxon>
        <taxon>Canavalia</taxon>
    </lineage>
</organism>
<protein>
    <submittedName>
        <fullName evidence="2">Uncharacterized protein</fullName>
    </submittedName>
</protein>
<gene>
    <name evidence="2" type="ORF">VNO77_03591</name>
</gene>
<keyword evidence="3" id="KW-1185">Reference proteome</keyword>
<evidence type="ECO:0000313" key="3">
    <source>
        <dbReference type="Proteomes" id="UP001367508"/>
    </source>
</evidence>
<evidence type="ECO:0000256" key="1">
    <source>
        <dbReference type="SAM" id="MobiDB-lite"/>
    </source>
</evidence>
<comment type="caution">
    <text evidence="2">The sequence shown here is derived from an EMBL/GenBank/DDBJ whole genome shotgun (WGS) entry which is preliminary data.</text>
</comment>
<reference evidence="2 3" key="1">
    <citation type="submission" date="2024-01" db="EMBL/GenBank/DDBJ databases">
        <title>The genomes of 5 underutilized Papilionoideae crops provide insights into root nodulation and disease resistanc.</title>
        <authorList>
            <person name="Jiang F."/>
        </authorList>
    </citation>
    <scope>NUCLEOTIDE SEQUENCE [LARGE SCALE GENOMIC DNA]</scope>
    <source>
        <strain evidence="2">LVBAO_FW01</strain>
        <tissue evidence="2">Leaves</tissue>
    </source>
</reference>